<dbReference type="Gene3D" id="3.40.630.30">
    <property type="match status" value="1"/>
</dbReference>
<dbReference type="InterPro" id="IPR016181">
    <property type="entry name" value="Acyl_CoA_acyltransferase"/>
</dbReference>
<evidence type="ECO:0000259" key="3">
    <source>
        <dbReference type="PROSITE" id="PS51186"/>
    </source>
</evidence>
<comment type="caution">
    <text evidence="4">The sequence shown here is derived from an EMBL/GenBank/DDBJ whole genome shotgun (WGS) entry which is preliminary data.</text>
</comment>
<name>A0ABS1VWR0_9ACTN</name>
<dbReference type="Pfam" id="PF13508">
    <property type="entry name" value="Acetyltransf_7"/>
    <property type="match status" value="1"/>
</dbReference>
<dbReference type="InterPro" id="IPR050832">
    <property type="entry name" value="Bact_Acetyltransf"/>
</dbReference>
<reference evidence="4 5" key="1">
    <citation type="submission" date="2021-01" db="EMBL/GenBank/DDBJ databases">
        <title>Actinoplanes sp. nov. LDG1-01 isolated from lichen.</title>
        <authorList>
            <person name="Saeng-In P."/>
            <person name="Phongsopitanun W."/>
            <person name="Kanchanasin P."/>
            <person name="Yuki M."/>
            <person name="Kudo T."/>
            <person name="Ohkuma M."/>
            <person name="Tanasupawat S."/>
        </authorList>
    </citation>
    <scope>NUCLEOTIDE SEQUENCE [LARGE SCALE GENOMIC DNA]</scope>
    <source>
        <strain evidence="4 5">LDG1-01</strain>
    </source>
</reference>
<keyword evidence="2" id="KW-0012">Acyltransferase</keyword>
<keyword evidence="5" id="KW-1185">Reference proteome</keyword>
<dbReference type="Proteomes" id="UP000598996">
    <property type="component" value="Unassembled WGS sequence"/>
</dbReference>
<organism evidence="4 5">
    <name type="scientific">Paractinoplanes lichenicola</name>
    <dbReference type="NCBI Taxonomy" id="2802976"/>
    <lineage>
        <taxon>Bacteria</taxon>
        <taxon>Bacillati</taxon>
        <taxon>Actinomycetota</taxon>
        <taxon>Actinomycetes</taxon>
        <taxon>Micromonosporales</taxon>
        <taxon>Micromonosporaceae</taxon>
        <taxon>Paractinoplanes</taxon>
    </lineage>
</organism>
<protein>
    <submittedName>
        <fullName evidence="4">GNAT family N-acetyltransferase</fullName>
    </submittedName>
</protein>
<evidence type="ECO:0000256" key="2">
    <source>
        <dbReference type="ARBA" id="ARBA00023315"/>
    </source>
</evidence>
<dbReference type="PROSITE" id="PS51186">
    <property type="entry name" value="GNAT"/>
    <property type="match status" value="1"/>
</dbReference>
<accession>A0ABS1VWR0</accession>
<sequence length="159" mass="17874">MVHDVGVTDVAVWPLTIRERRPEDLETCARLLRRVRLANGYPAKWPSRPSAWLDLPEFDQAWVATNSSGLIVGHVAVQNGREVTRLFVAPEARRLGVASALLDHVHIWAGGRLILNVVDKVNSPAVAFYESTGWRYTHTTTADWAGSRGKTVRLRHYVR</sequence>
<evidence type="ECO:0000313" key="4">
    <source>
        <dbReference type="EMBL" id="MBL7258768.1"/>
    </source>
</evidence>
<dbReference type="SUPFAM" id="SSF55729">
    <property type="entry name" value="Acyl-CoA N-acyltransferases (Nat)"/>
    <property type="match status" value="1"/>
</dbReference>
<dbReference type="InterPro" id="IPR000182">
    <property type="entry name" value="GNAT_dom"/>
</dbReference>
<feature type="domain" description="N-acetyltransferase" evidence="3">
    <location>
        <begin position="15"/>
        <end position="159"/>
    </location>
</feature>
<dbReference type="CDD" id="cd04301">
    <property type="entry name" value="NAT_SF"/>
    <property type="match status" value="1"/>
</dbReference>
<keyword evidence="1" id="KW-0808">Transferase</keyword>
<evidence type="ECO:0000313" key="5">
    <source>
        <dbReference type="Proteomes" id="UP000598996"/>
    </source>
</evidence>
<dbReference type="PANTHER" id="PTHR43877">
    <property type="entry name" value="AMINOALKYLPHOSPHONATE N-ACETYLTRANSFERASE-RELATED-RELATED"/>
    <property type="match status" value="1"/>
</dbReference>
<evidence type="ECO:0000256" key="1">
    <source>
        <dbReference type="ARBA" id="ARBA00022679"/>
    </source>
</evidence>
<dbReference type="EMBL" id="JAENHO010000009">
    <property type="protein sequence ID" value="MBL7258768.1"/>
    <property type="molecule type" value="Genomic_DNA"/>
</dbReference>
<gene>
    <name evidence="4" type="ORF">JKJ07_31100</name>
</gene>
<proteinExistence type="predicted"/>